<sequence length="739" mass="81155">MVRTRWLALRTVKRQSRNNVEASNLAGPSSSETKTDDGDSRCKNSSGACWITLSPHGTRPKPRYNHAATVVGRKMVVIGGESSDGLLDDVQVLHLGKLSWLSVGPIPKSATKESLSKTVQSQQLPACKGHSLVSWGRMVLLIGGQMNPHSDHVSVWAFDIENESWSSIEAKGDIPVARSGQSVTKAGSILIMFGGEDAKGRKLKDLHMFDLKSLMWLPLQTTGGGPSPRSNHVAALNDDRFLLIFGGASKSKALNDLFSLDFETMGWSKIKTQGFSPSPRAGCGSVLSGDKWYITGGKGRKKRCLETLVLDISTMTWSNVLTSANNSIISYQGFSLVLFERKEGTFLVAFGGYNGEYSNEVEVLVTTLSEENEQSRKSTQKELIHREDSSASMNEHTPRALAPVMASGKHPCSCIAVAKHNLTSAIDHHTSSQRSFSEASAGSNTSDIAGILPLRKLFQHEEDFIAECIAQKNSSGSKENEHSGQPEKESTGLQRRKHFEGMKHTRQRNVEPSFTEDDSQVLPEFNNCEIIQANENGSTEIEEQLSWQGTCQNVKPGSRIQCPSSTRVQLPSEMLSRNKIQLAHDSQNSYFESEIDGEANNITCPEKNTRSLSDIQEQYEVMLAAALRKNAITENQLSSAITSKEAAEKSLSAVLKVQQNSETVLSDAMKEIEVLKEKVVAAELVQEEANNLSNVVHAENVRLEHDMAFLKAVLDATQKELHTTRGILTGERTRAFQLQ</sequence>
<feature type="region of interest" description="Disordered" evidence="4">
    <location>
        <begin position="472"/>
        <end position="495"/>
    </location>
</feature>
<dbReference type="OMA" id="NMETEVW"/>
<feature type="compositionally biased region" description="Basic and acidic residues" evidence="4">
    <location>
        <begin position="478"/>
        <end position="490"/>
    </location>
</feature>
<evidence type="ECO:0000256" key="1">
    <source>
        <dbReference type="ARBA" id="ARBA00022441"/>
    </source>
</evidence>
<feature type="compositionally biased region" description="Basic and acidic residues" evidence="4">
    <location>
        <begin position="373"/>
        <end position="389"/>
    </location>
</feature>
<proteinExistence type="predicted"/>
<evidence type="ECO:0000256" key="4">
    <source>
        <dbReference type="SAM" id="MobiDB-lite"/>
    </source>
</evidence>
<feature type="region of interest" description="Disordered" evidence="4">
    <location>
        <begin position="18"/>
        <end position="41"/>
    </location>
</feature>
<keyword evidence="3" id="KW-0175">Coiled coil</keyword>
<evidence type="ECO:0000256" key="2">
    <source>
        <dbReference type="ARBA" id="ARBA00022737"/>
    </source>
</evidence>
<feature type="region of interest" description="Disordered" evidence="4">
    <location>
        <begin position="369"/>
        <end position="396"/>
    </location>
</feature>
<dbReference type="InterPro" id="IPR006652">
    <property type="entry name" value="Kelch_1"/>
</dbReference>
<name>A0AA38GT41_TAXCH</name>
<dbReference type="Pfam" id="PF01344">
    <property type="entry name" value="Kelch_1"/>
    <property type="match status" value="1"/>
</dbReference>
<feature type="coiled-coil region" evidence="3">
    <location>
        <begin position="658"/>
        <end position="720"/>
    </location>
</feature>
<dbReference type="EMBL" id="JAHRHJ020000001">
    <property type="protein sequence ID" value="KAH9328692.1"/>
    <property type="molecule type" value="Genomic_DNA"/>
</dbReference>
<feature type="non-terminal residue" evidence="5">
    <location>
        <position position="739"/>
    </location>
</feature>
<feature type="compositionally biased region" description="Polar residues" evidence="4">
    <location>
        <begin position="18"/>
        <end position="32"/>
    </location>
</feature>
<dbReference type="AlphaFoldDB" id="A0AA38GT41"/>
<dbReference type="Pfam" id="PF24681">
    <property type="entry name" value="Kelch_KLHDC2_KLHL20_DRC7"/>
    <property type="match status" value="1"/>
</dbReference>
<evidence type="ECO:0000313" key="5">
    <source>
        <dbReference type="EMBL" id="KAH9328692.1"/>
    </source>
</evidence>
<reference evidence="5 6" key="1">
    <citation type="journal article" date="2021" name="Nat. Plants">
        <title>The Taxus genome provides insights into paclitaxel biosynthesis.</title>
        <authorList>
            <person name="Xiong X."/>
            <person name="Gou J."/>
            <person name="Liao Q."/>
            <person name="Li Y."/>
            <person name="Zhou Q."/>
            <person name="Bi G."/>
            <person name="Li C."/>
            <person name="Du R."/>
            <person name="Wang X."/>
            <person name="Sun T."/>
            <person name="Guo L."/>
            <person name="Liang H."/>
            <person name="Lu P."/>
            <person name="Wu Y."/>
            <person name="Zhang Z."/>
            <person name="Ro D.K."/>
            <person name="Shang Y."/>
            <person name="Huang S."/>
            <person name="Yan J."/>
        </authorList>
    </citation>
    <scope>NUCLEOTIDE SEQUENCE [LARGE SCALE GENOMIC DNA]</scope>
    <source>
        <strain evidence="5">Ta-2019</strain>
    </source>
</reference>
<dbReference type="Proteomes" id="UP000824469">
    <property type="component" value="Unassembled WGS sequence"/>
</dbReference>
<gene>
    <name evidence="5" type="ORF">KI387_000800</name>
</gene>
<keyword evidence="1" id="KW-0880">Kelch repeat</keyword>
<evidence type="ECO:0008006" key="7">
    <source>
        <dbReference type="Google" id="ProtNLM"/>
    </source>
</evidence>
<evidence type="ECO:0000256" key="3">
    <source>
        <dbReference type="SAM" id="Coils"/>
    </source>
</evidence>
<accession>A0AA38GT41</accession>
<keyword evidence="6" id="KW-1185">Reference proteome</keyword>
<protein>
    <recommendedName>
        <fullName evidence="7">Acyl-CoA-binding domain-containing protein 4</fullName>
    </recommendedName>
</protein>
<dbReference type="Gene3D" id="2.120.10.80">
    <property type="entry name" value="Kelch-type beta propeller"/>
    <property type="match status" value="2"/>
</dbReference>
<comment type="caution">
    <text evidence="5">The sequence shown here is derived from an EMBL/GenBank/DDBJ whole genome shotgun (WGS) entry which is preliminary data.</text>
</comment>
<dbReference type="PANTHER" id="PTHR46093">
    <property type="entry name" value="ACYL-COA-BINDING DOMAIN-CONTAINING PROTEIN 5"/>
    <property type="match status" value="1"/>
</dbReference>
<keyword evidence="2" id="KW-0677">Repeat</keyword>
<dbReference type="PANTHER" id="PTHR46093:SF4">
    <property type="entry name" value="GALACTOSE OXIDASE_KELCH REPEAT SUPERFAMILY PROTEIN"/>
    <property type="match status" value="1"/>
</dbReference>
<dbReference type="InterPro" id="IPR015915">
    <property type="entry name" value="Kelch-typ_b-propeller"/>
</dbReference>
<organism evidence="5 6">
    <name type="scientific">Taxus chinensis</name>
    <name type="common">Chinese yew</name>
    <name type="synonym">Taxus wallichiana var. chinensis</name>
    <dbReference type="NCBI Taxonomy" id="29808"/>
    <lineage>
        <taxon>Eukaryota</taxon>
        <taxon>Viridiplantae</taxon>
        <taxon>Streptophyta</taxon>
        <taxon>Embryophyta</taxon>
        <taxon>Tracheophyta</taxon>
        <taxon>Spermatophyta</taxon>
        <taxon>Pinopsida</taxon>
        <taxon>Pinidae</taxon>
        <taxon>Conifers II</taxon>
        <taxon>Cupressales</taxon>
        <taxon>Taxaceae</taxon>
        <taxon>Taxus</taxon>
    </lineage>
</organism>
<evidence type="ECO:0000313" key="6">
    <source>
        <dbReference type="Proteomes" id="UP000824469"/>
    </source>
</evidence>
<dbReference type="SUPFAM" id="SSF117281">
    <property type="entry name" value="Kelch motif"/>
    <property type="match status" value="2"/>
</dbReference>